<dbReference type="EMBL" id="RQEP01000010">
    <property type="protein sequence ID" value="TGK04852.1"/>
    <property type="molecule type" value="Genomic_DNA"/>
</dbReference>
<name>A0A4R9G0G8_9LEPT</name>
<dbReference type="InterPro" id="IPR020546">
    <property type="entry name" value="ATP_synth_F1_dsu/esu_N"/>
</dbReference>
<evidence type="ECO:0000313" key="12">
    <source>
        <dbReference type="EMBL" id="TGK04852.1"/>
    </source>
</evidence>
<dbReference type="PANTHER" id="PTHR13822:SF10">
    <property type="entry name" value="ATP SYNTHASE EPSILON CHAIN, CHLOROPLASTIC"/>
    <property type="match status" value="1"/>
</dbReference>
<evidence type="ECO:0000256" key="10">
    <source>
        <dbReference type="RuleBase" id="RU003656"/>
    </source>
</evidence>
<keyword evidence="7 9" id="KW-0139">CF(1)</keyword>
<keyword evidence="4 9" id="KW-0813">Transport</keyword>
<evidence type="ECO:0000256" key="7">
    <source>
        <dbReference type="ARBA" id="ARBA00023196"/>
    </source>
</evidence>
<dbReference type="GO" id="GO:0012505">
    <property type="term" value="C:endomembrane system"/>
    <property type="evidence" value="ECO:0007669"/>
    <property type="project" value="UniProtKB-SubCell"/>
</dbReference>
<dbReference type="SUPFAM" id="SSF51344">
    <property type="entry name" value="Epsilon subunit of F1F0-ATP synthase N-terminal domain"/>
    <property type="match status" value="1"/>
</dbReference>
<evidence type="ECO:0000256" key="8">
    <source>
        <dbReference type="ARBA" id="ARBA00023310"/>
    </source>
</evidence>
<dbReference type="Pfam" id="PF02823">
    <property type="entry name" value="ATP-synt_DE_N"/>
    <property type="match status" value="1"/>
</dbReference>
<comment type="caution">
    <text evidence="12">The sequence shown here is derived from an EMBL/GenBank/DDBJ whole genome shotgun (WGS) entry which is preliminary data.</text>
</comment>
<proteinExistence type="inferred from homology"/>
<dbReference type="GO" id="GO:0005524">
    <property type="term" value="F:ATP binding"/>
    <property type="evidence" value="ECO:0007669"/>
    <property type="project" value="UniProtKB-UniRule"/>
</dbReference>
<sequence length="127" mass="13512">MASPKLDVSVISPEKLLFHGDADSLVVPGSDGFFGVYPGHTSLVSLLGIGVLEVRQGNKTKIAAIEGGFFEVRDNKVTILTDHGSLKEDIDLADAQKALEEAEALPPSTEKNTLVQKAKTRILAASR</sequence>
<dbReference type="HAMAP" id="MF_00530">
    <property type="entry name" value="ATP_synth_epsil_bac"/>
    <property type="match status" value="1"/>
</dbReference>
<keyword evidence="6 9" id="KW-0472">Membrane</keyword>
<dbReference type="OrthoDB" id="9804110at2"/>
<dbReference type="NCBIfam" id="NF009979">
    <property type="entry name" value="PRK13444.1"/>
    <property type="match status" value="1"/>
</dbReference>
<dbReference type="Gene3D" id="2.60.15.10">
    <property type="entry name" value="F0F1 ATP synthase delta/epsilon subunit, N-terminal"/>
    <property type="match status" value="1"/>
</dbReference>
<dbReference type="InterPro" id="IPR036771">
    <property type="entry name" value="ATPsynth_dsu/esu_N"/>
</dbReference>
<protein>
    <recommendedName>
        <fullName evidence="9">ATP synthase epsilon chain</fullName>
    </recommendedName>
    <alternativeName>
        <fullName evidence="9">ATP synthase F1 sector epsilon subunit</fullName>
    </alternativeName>
    <alternativeName>
        <fullName evidence="9">F-ATPase epsilon subunit</fullName>
    </alternativeName>
</protein>
<evidence type="ECO:0000256" key="6">
    <source>
        <dbReference type="ARBA" id="ARBA00023136"/>
    </source>
</evidence>
<keyword evidence="9" id="KW-0375">Hydrogen ion transport</keyword>
<dbReference type="CDD" id="cd12152">
    <property type="entry name" value="F1-ATPase_delta"/>
    <property type="match status" value="1"/>
</dbReference>
<dbReference type="Proteomes" id="UP000297453">
    <property type="component" value="Unassembled WGS sequence"/>
</dbReference>
<gene>
    <name evidence="9 12" type="primary">atpC</name>
    <name evidence="12" type="ORF">EHO59_08325</name>
</gene>
<organism evidence="12 13">
    <name type="scientific">Leptospira semungkisensis</name>
    <dbReference type="NCBI Taxonomy" id="2484985"/>
    <lineage>
        <taxon>Bacteria</taxon>
        <taxon>Pseudomonadati</taxon>
        <taxon>Spirochaetota</taxon>
        <taxon>Spirochaetia</taxon>
        <taxon>Leptospirales</taxon>
        <taxon>Leptospiraceae</taxon>
        <taxon>Leptospira</taxon>
    </lineage>
</organism>
<reference evidence="12" key="1">
    <citation type="journal article" date="2019" name="PLoS Negl. Trop. Dis.">
        <title>Revisiting the worldwide diversity of Leptospira species in the environment.</title>
        <authorList>
            <person name="Vincent A.T."/>
            <person name="Schiettekatte O."/>
            <person name="Bourhy P."/>
            <person name="Veyrier F.J."/>
            <person name="Picardeau M."/>
        </authorList>
    </citation>
    <scope>NUCLEOTIDE SEQUENCE [LARGE SCALE GENOMIC DNA]</scope>
    <source>
        <strain evidence="12">SSS9</strain>
    </source>
</reference>
<evidence type="ECO:0000256" key="1">
    <source>
        <dbReference type="ARBA" id="ARBA00003543"/>
    </source>
</evidence>
<comment type="subunit">
    <text evidence="9 10">F-type ATPases have 2 components, CF(1) - the catalytic core - and CF(0) - the membrane proton channel. CF(1) has five subunits: alpha(3), beta(3), gamma(1), delta(1), epsilon(1). CF(0) has three main subunits: a, b and c.</text>
</comment>
<keyword evidence="8 9" id="KW-0066">ATP synthesis</keyword>
<dbReference type="RefSeq" id="WP_135586788.1">
    <property type="nucleotide sequence ID" value="NZ_RQEP01000010.1"/>
</dbReference>
<evidence type="ECO:0000256" key="3">
    <source>
        <dbReference type="ARBA" id="ARBA00005712"/>
    </source>
</evidence>
<dbReference type="NCBIfam" id="TIGR01216">
    <property type="entry name" value="ATP_synt_epsi"/>
    <property type="match status" value="1"/>
</dbReference>
<accession>A0A4R9G0G8</accession>
<comment type="similarity">
    <text evidence="3 9 10">Belongs to the ATPase epsilon chain family.</text>
</comment>
<evidence type="ECO:0000313" key="13">
    <source>
        <dbReference type="Proteomes" id="UP000297453"/>
    </source>
</evidence>
<keyword evidence="9" id="KW-1003">Cell membrane</keyword>
<dbReference type="AlphaFoldDB" id="A0A4R9G0G8"/>
<dbReference type="GO" id="GO:0045259">
    <property type="term" value="C:proton-transporting ATP synthase complex"/>
    <property type="evidence" value="ECO:0007669"/>
    <property type="project" value="UniProtKB-KW"/>
</dbReference>
<comment type="function">
    <text evidence="1 9">Produces ATP from ADP in the presence of a proton gradient across the membrane.</text>
</comment>
<dbReference type="PANTHER" id="PTHR13822">
    <property type="entry name" value="ATP SYNTHASE DELTA/EPSILON CHAIN"/>
    <property type="match status" value="1"/>
</dbReference>
<feature type="domain" description="ATP synthase F1 complex delta/epsilon subunit N-terminal" evidence="11">
    <location>
        <begin position="6"/>
        <end position="83"/>
    </location>
</feature>
<evidence type="ECO:0000256" key="4">
    <source>
        <dbReference type="ARBA" id="ARBA00022448"/>
    </source>
</evidence>
<evidence type="ECO:0000256" key="5">
    <source>
        <dbReference type="ARBA" id="ARBA00023065"/>
    </source>
</evidence>
<dbReference type="GO" id="GO:0046933">
    <property type="term" value="F:proton-transporting ATP synthase activity, rotational mechanism"/>
    <property type="evidence" value="ECO:0007669"/>
    <property type="project" value="UniProtKB-UniRule"/>
</dbReference>
<keyword evidence="13" id="KW-1185">Reference proteome</keyword>
<keyword evidence="5 9" id="KW-0406">Ion transport</keyword>
<evidence type="ECO:0000259" key="11">
    <source>
        <dbReference type="Pfam" id="PF02823"/>
    </source>
</evidence>
<dbReference type="InterPro" id="IPR001469">
    <property type="entry name" value="ATP_synth_F1_dsu/esu"/>
</dbReference>
<dbReference type="GO" id="GO:0005886">
    <property type="term" value="C:plasma membrane"/>
    <property type="evidence" value="ECO:0007669"/>
    <property type="project" value="UniProtKB-SubCell"/>
</dbReference>
<evidence type="ECO:0000256" key="9">
    <source>
        <dbReference type="HAMAP-Rule" id="MF_00530"/>
    </source>
</evidence>
<evidence type="ECO:0000256" key="2">
    <source>
        <dbReference type="ARBA" id="ARBA00004184"/>
    </source>
</evidence>
<comment type="subcellular location">
    <subcellularLocation>
        <location evidence="9">Cell membrane</location>
        <topology evidence="9">Peripheral membrane protein</topology>
    </subcellularLocation>
    <subcellularLocation>
        <location evidence="2">Endomembrane system</location>
        <topology evidence="2">Peripheral membrane protein</topology>
    </subcellularLocation>
</comment>